<comment type="catalytic activity">
    <reaction evidence="1">
        <text>ATP + H2O = ADP + phosphate + H(+)</text>
        <dbReference type="Rhea" id="RHEA:13065"/>
        <dbReference type="ChEBI" id="CHEBI:15377"/>
        <dbReference type="ChEBI" id="CHEBI:15378"/>
        <dbReference type="ChEBI" id="CHEBI:30616"/>
        <dbReference type="ChEBI" id="CHEBI:43474"/>
        <dbReference type="ChEBI" id="CHEBI:456216"/>
        <dbReference type="EC" id="5.6.2.3"/>
    </reaction>
</comment>
<dbReference type="EC" id="5.6.2.3" evidence="1"/>
<dbReference type="Proteomes" id="UP000591131">
    <property type="component" value="Unassembled WGS sequence"/>
</dbReference>
<keyword evidence="1" id="KW-0233">DNA recombination</keyword>
<feature type="non-terminal residue" evidence="3">
    <location>
        <position position="279"/>
    </location>
</feature>
<feature type="domain" description="DNA helicase Pif1-like DEAD-box helicase" evidence="2">
    <location>
        <begin position="23"/>
        <end position="235"/>
    </location>
</feature>
<dbReference type="Gene3D" id="3.40.50.300">
    <property type="entry name" value="P-loop containing nucleotide triphosphate hydrolases"/>
    <property type="match status" value="1"/>
</dbReference>
<proteinExistence type="inferred from homology"/>
<comment type="caution">
    <text evidence="3">The sequence shown here is derived from an EMBL/GenBank/DDBJ whole genome shotgun (WGS) entry which is preliminary data.</text>
</comment>
<keyword evidence="1" id="KW-0347">Helicase</keyword>
<keyword evidence="1" id="KW-0234">DNA repair</keyword>
<evidence type="ECO:0000313" key="3">
    <source>
        <dbReference type="EMBL" id="KAF4648272.1"/>
    </source>
</evidence>
<evidence type="ECO:0000313" key="4">
    <source>
        <dbReference type="Proteomes" id="UP000591131"/>
    </source>
</evidence>
<dbReference type="GO" id="GO:0000723">
    <property type="term" value="P:telomere maintenance"/>
    <property type="evidence" value="ECO:0007669"/>
    <property type="project" value="InterPro"/>
</dbReference>
<name>A0A7J6KN74_PERCH</name>
<gene>
    <name evidence="3" type="ORF">FOL47_003486</name>
</gene>
<dbReference type="GO" id="GO:0005524">
    <property type="term" value="F:ATP binding"/>
    <property type="evidence" value="ECO:0007669"/>
    <property type="project" value="UniProtKB-KW"/>
</dbReference>
<dbReference type="InterPro" id="IPR027417">
    <property type="entry name" value="P-loop_NTPase"/>
</dbReference>
<comment type="similarity">
    <text evidence="1">Belongs to the helicase family.</text>
</comment>
<organism evidence="3 4">
    <name type="scientific">Perkinsus chesapeaki</name>
    <name type="common">Clam parasite</name>
    <name type="synonym">Perkinsus andrewsi</name>
    <dbReference type="NCBI Taxonomy" id="330153"/>
    <lineage>
        <taxon>Eukaryota</taxon>
        <taxon>Sar</taxon>
        <taxon>Alveolata</taxon>
        <taxon>Perkinsozoa</taxon>
        <taxon>Perkinsea</taxon>
        <taxon>Perkinsida</taxon>
        <taxon>Perkinsidae</taxon>
        <taxon>Perkinsus</taxon>
    </lineage>
</organism>
<dbReference type="EMBL" id="JAAPAO010002084">
    <property type="protein sequence ID" value="KAF4648272.1"/>
    <property type="molecule type" value="Genomic_DNA"/>
</dbReference>
<protein>
    <recommendedName>
        <fullName evidence="1">ATP-dependent DNA helicase</fullName>
        <ecNumber evidence="1">5.6.2.3</ecNumber>
    </recommendedName>
</protein>
<keyword evidence="1" id="KW-0378">Hydrolase</keyword>
<dbReference type="Pfam" id="PF05970">
    <property type="entry name" value="PIF1"/>
    <property type="match status" value="1"/>
</dbReference>
<dbReference type="SUPFAM" id="SSF52540">
    <property type="entry name" value="P-loop containing nucleoside triphosphate hydrolases"/>
    <property type="match status" value="1"/>
</dbReference>
<dbReference type="OrthoDB" id="3366231at2759"/>
<dbReference type="GO" id="GO:0043139">
    <property type="term" value="F:5'-3' DNA helicase activity"/>
    <property type="evidence" value="ECO:0007669"/>
    <property type="project" value="UniProtKB-EC"/>
</dbReference>
<sequence length="279" mass="31374">NASIPSVHILSLVMPTTQSSASLDTYQEEAVCRILRKVNDSKERNYFFLTGGPGTGKTYATRELVKRLTSHHDVIILSWNALTSRALGGQTVMGFFGLTFEDSGIVGDNAYMRDPHELARRMLTRIPSENRRTVASHKAVLIVDEVMCLHDTIIDAMSQAFRRIRQQMGSDNLPFGNVPTVFVGDVCQFGPVELCEQSKAYPKDTFPTYSFWHSNTWADMKPDVLYLTSFHRGSDSGYLSMLEEIRKQEHFSPGVPMFSKQSLDVLESIRDRDGGVKQP</sequence>
<dbReference type="AlphaFoldDB" id="A0A7J6KN74"/>
<keyword evidence="4" id="KW-1185">Reference proteome</keyword>
<keyword evidence="1" id="KW-0227">DNA damage</keyword>
<keyword evidence="1" id="KW-0547">Nucleotide-binding</keyword>
<dbReference type="GO" id="GO:0006281">
    <property type="term" value="P:DNA repair"/>
    <property type="evidence" value="ECO:0007669"/>
    <property type="project" value="UniProtKB-KW"/>
</dbReference>
<evidence type="ECO:0000256" key="1">
    <source>
        <dbReference type="RuleBase" id="RU363044"/>
    </source>
</evidence>
<dbReference type="GO" id="GO:0016787">
    <property type="term" value="F:hydrolase activity"/>
    <property type="evidence" value="ECO:0007669"/>
    <property type="project" value="UniProtKB-KW"/>
</dbReference>
<dbReference type="InterPro" id="IPR010285">
    <property type="entry name" value="DNA_helicase_pif1-like_DEAD"/>
</dbReference>
<reference evidence="3 4" key="1">
    <citation type="submission" date="2020-04" db="EMBL/GenBank/DDBJ databases">
        <title>Perkinsus chesapeaki whole genome sequence.</title>
        <authorList>
            <person name="Bogema D.R."/>
        </authorList>
    </citation>
    <scope>NUCLEOTIDE SEQUENCE [LARGE SCALE GENOMIC DNA]</scope>
    <source>
        <strain evidence="3">ATCC PRA-425</strain>
    </source>
</reference>
<feature type="non-terminal residue" evidence="3">
    <location>
        <position position="1"/>
    </location>
</feature>
<accession>A0A7J6KN74</accession>
<comment type="cofactor">
    <cofactor evidence="1">
        <name>Mg(2+)</name>
        <dbReference type="ChEBI" id="CHEBI:18420"/>
    </cofactor>
</comment>
<evidence type="ECO:0000259" key="2">
    <source>
        <dbReference type="Pfam" id="PF05970"/>
    </source>
</evidence>
<dbReference type="GO" id="GO:0006310">
    <property type="term" value="P:DNA recombination"/>
    <property type="evidence" value="ECO:0007669"/>
    <property type="project" value="UniProtKB-KW"/>
</dbReference>
<keyword evidence="1" id="KW-0067">ATP-binding</keyword>